<dbReference type="PANTHER" id="PTHR30250:SF30">
    <property type="entry name" value="LIPID III FLIPPASE"/>
    <property type="match status" value="1"/>
</dbReference>
<feature type="transmembrane region" description="Helical" evidence="6">
    <location>
        <begin position="386"/>
        <end position="407"/>
    </location>
</feature>
<evidence type="ECO:0000256" key="2">
    <source>
        <dbReference type="ARBA" id="ARBA00022475"/>
    </source>
</evidence>
<evidence type="ECO:0000256" key="1">
    <source>
        <dbReference type="ARBA" id="ARBA00004651"/>
    </source>
</evidence>
<evidence type="ECO:0000256" key="4">
    <source>
        <dbReference type="ARBA" id="ARBA00022989"/>
    </source>
</evidence>
<name>A0ABW5ZTJ4_9FLAO</name>
<dbReference type="RefSeq" id="WP_194509248.1">
    <property type="nucleotide sequence ID" value="NZ_JADILU010000007.1"/>
</dbReference>
<evidence type="ECO:0000313" key="8">
    <source>
        <dbReference type="Proteomes" id="UP001597548"/>
    </source>
</evidence>
<comment type="caution">
    <text evidence="7">The sequence shown here is derived from an EMBL/GenBank/DDBJ whole genome shotgun (WGS) entry which is preliminary data.</text>
</comment>
<feature type="transmembrane region" description="Helical" evidence="6">
    <location>
        <begin position="216"/>
        <end position="241"/>
    </location>
</feature>
<protein>
    <submittedName>
        <fullName evidence="7">O-antigen translocase</fullName>
    </submittedName>
</protein>
<reference evidence="8" key="1">
    <citation type="journal article" date="2019" name="Int. J. Syst. Evol. Microbiol.">
        <title>The Global Catalogue of Microorganisms (GCM) 10K type strain sequencing project: providing services to taxonomists for standard genome sequencing and annotation.</title>
        <authorList>
            <consortium name="The Broad Institute Genomics Platform"/>
            <consortium name="The Broad Institute Genome Sequencing Center for Infectious Disease"/>
            <person name="Wu L."/>
            <person name="Ma J."/>
        </authorList>
    </citation>
    <scope>NUCLEOTIDE SEQUENCE [LARGE SCALE GENOMIC DNA]</scope>
    <source>
        <strain evidence="8">KCTC 32514</strain>
    </source>
</reference>
<feature type="transmembrane region" description="Helical" evidence="6">
    <location>
        <begin position="173"/>
        <end position="196"/>
    </location>
</feature>
<keyword evidence="4 6" id="KW-1133">Transmembrane helix</keyword>
<dbReference type="InterPro" id="IPR050833">
    <property type="entry name" value="Poly_Biosynth_Transport"/>
</dbReference>
<sequence>MSLIKTSFYSFISTSVSLITKLITNKITAIYLGTSGMFFLGQLKDFISLGKVASTIGTENGVIKYVADYNNTEKLTPFINSALKIHLLFSIIVCLVTLIFNKPLAHYLFEDSKFSSALILLSFSFITSAVYSLIMSTFNGLKRIKTYVLINIIATIVSSIIMIILVIKFNLLGAIHAIAISQILVFFISIIFLRHIRKPLIRELKFKINSKYFKNLTKFSLMAVTAPVFMLGATFFVRALINKNLGDQFAGSWEGMWRISAIYIMFLTTTFKFYLIPTFTNLNGDKLKKEVFKVWSLSLPIIIIITILVYLIKDYLIVLLFSKEFLLINSIILFHLLGDAIKINSWVLGNILISKANTKVFIGFQIGWAVVFCSLTIIFIEYYGFVGVSIAYFVTYVLHFIAMNIYFRKLLWLKTS</sequence>
<dbReference type="Proteomes" id="UP001597548">
    <property type="component" value="Unassembled WGS sequence"/>
</dbReference>
<feature type="transmembrane region" description="Helical" evidence="6">
    <location>
        <begin position="114"/>
        <end position="134"/>
    </location>
</feature>
<feature type="transmembrane region" description="Helical" evidence="6">
    <location>
        <begin position="325"/>
        <end position="348"/>
    </location>
</feature>
<dbReference type="PANTHER" id="PTHR30250">
    <property type="entry name" value="PST FAMILY PREDICTED COLANIC ACID TRANSPORTER"/>
    <property type="match status" value="1"/>
</dbReference>
<gene>
    <name evidence="7" type="ORF">ACFS29_09470</name>
</gene>
<keyword evidence="3 6" id="KW-0812">Transmembrane</keyword>
<organism evidence="7 8">
    <name type="scientific">Psychroserpens luteus</name>
    <dbReference type="NCBI Taxonomy" id="1434066"/>
    <lineage>
        <taxon>Bacteria</taxon>
        <taxon>Pseudomonadati</taxon>
        <taxon>Bacteroidota</taxon>
        <taxon>Flavobacteriia</taxon>
        <taxon>Flavobacteriales</taxon>
        <taxon>Flavobacteriaceae</taxon>
        <taxon>Psychroserpens</taxon>
    </lineage>
</organism>
<proteinExistence type="predicted"/>
<dbReference type="CDD" id="cd13125">
    <property type="entry name" value="MATE_like_10"/>
    <property type="match status" value="1"/>
</dbReference>
<comment type="subcellular location">
    <subcellularLocation>
        <location evidence="1">Cell membrane</location>
        <topology evidence="1">Multi-pass membrane protein</topology>
    </subcellularLocation>
</comment>
<dbReference type="EMBL" id="JBHUOS010000008">
    <property type="protein sequence ID" value="MFD2915867.1"/>
    <property type="molecule type" value="Genomic_DNA"/>
</dbReference>
<evidence type="ECO:0000256" key="3">
    <source>
        <dbReference type="ARBA" id="ARBA00022692"/>
    </source>
</evidence>
<dbReference type="InterPro" id="IPR044550">
    <property type="entry name" value="WzxE"/>
</dbReference>
<accession>A0ABW5ZTJ4</accession>
<evidence type="ECO:0000256" key="5">
    <source>
        <dbReference type="ARBA" id="ARBA00023136"/>
    </source>
</evidence>
<feature type="transmembrane region" description="Helical" evidence="6">
    <location>
        <begin position="261"/>
        <end position="282"/>
    </location>
</feature>
<keyword evidence="5 6" id="KW-0472">Membrane</keyword>
<feature type="transmembrane region" description="Helical" evidence="6">
    <location>
        <begin position="294"/>
        <end position="313"/>
    </location>
</feature>
<evidence type="ECO:0000313" key="7">
    <source>
        <dbReference type="EMBL" id="MFD2915867.1"/>
    </source>
</evidence>
<feature type="transmembrane region" description="Helical" evidence="6">
    <location>
        <begin position="87"/>
        <end position="108"/>
    </location>
</feature>
<keyword evidence="2" id="KW-1003">Cell membrane</keyword>
<dbReference type="Pfam" id="PF13440">
    <property type="entry name" value="Polysacc_synt_3"/>
    <property type="match status" value="1"/>
</dbReference>
<keyword evidence="8" id="KW-1185">Reference proteome</keyword>
<feature type="transmembrane region" description="Helical" evidence="6">
    <location>
        <begin position="360"/>
        <end position="380"/>
    </location>
</feature>
<evidence type="ECO:0000256" key="6">
    <source>
        <dbReference type="SAM" id="Phobius"/>
    </source>
</evidence>
<feature type="transmembrane region" description="Helical" evidence="6">
    <location>
        <begin position="146"/>
        <end position="167"/>
    </location>
</feature>